<dbReference type="AlphaFoldDB" id="A0A8J8NWI7"/>
<evidence type="ECO:0000256" key="1">
    <source>
        <dbReference type="SAM" id="MobiDB-lite"/>
    </source>
</evidence>
<gene>
    <name evidence="3" type="ORF">FGO68_gene17619</name>
</gene>
<dbReference type="SUPFAM" id="SSF53300">
    <property type="entry name" value="vWA-like"/>
    <property type="match status" value="1"/>
</dbReference>
<feature type="region of interest" description="Disordered" evidence="1">
    <location>
        <begin position="1"/>
        <end position="43"/>
    </location>
</feature>
<evidence type="ECO:0000259" key="2">
    <source>
        <dbReference type="PROSITE" id="PS50234"/>
    </source>
</evidence>
<sequence>MPPKKNAAGKKPKAPKAKPQKALKAHKAPKSKAIKKAHKQPKKVDAAKVATAIVLPTPTLGSKKNSINAVLPPKLALSRAASKKEAVAPVVAKKAAKAAELETLYVLMLDKSGSMRGQSWQDLMNAVKEFLQTILADAKAAAKSRVTLITYDFQAYIKHDNVAPSLNLTKGLPEPMGGTNFDAALRSALANMQQHQENYKNIVLCMMTDGKSGYPDAAVKDIKKAEFYRKITFKAFAYRGGSDQLSIMAKEFGGEYVTALVAKQLANAFISLVARKKKVGAALWDTKQLAVDQVLSMTTYFHVAAIAGNNVTVQDQNDATMNVSKDIIEKMASGTHFAKEVAMNMTTLAELLETFSDTVFTVAFQKQANVERAKELLDATTVAQLKDQKNLSQLVKDLTQGELCTMTCHLVKVENNLGRSTVIDLTAKTENKFRQIDHRTIQWIVYKNVKYVLKKGGKKEEAGDDEEKKKNEPLWNPKDLAVGNWFSATNYYSVKDIKGDNVTTLNNKKEIVISRDILEHDMHNACVFVKQEKLPITKIVKIFKEAQSVPFTINFNTKIDEKAVQERLSKITDKDLKDSKNLAKELLTGAEKTFVGRLSKTEGKLGRSLVIGIPEFNYFQVDHRTINWIIYKNVKYVTQ</sequence>
<dbReference type="EMBL" id="RRYP01006058">
    <property type="protein sequence ID" value="TNV81506.1"/>
    <property type="molecule type" value="Genomic_DNA"/>
</dbReference>
<dbReference type="Proteomes" id="UP000785679">
    <property type="component" value="Unassembled WGS sequence"/>
</dbReference>
<dbReference type="PROSITE" id="PS50234">
    <property type="entry name" value="VWFA"/>
    <property type="match status" value="1"/>
</dbReference>
<feature type="compositionally biased region" description="Basic residues" evidence="1">
    <location>
        <begin position="7"/>
        <end position="41"/>
    </location>
</feature>
<name>A0A8J8NWI7_HALGN</name>
<dbReference type="OrthoDB" id="298592at2759"/>
<dbReference type="Gene3D" id="3.40.50.410">
    <property type="entry name" value="von Willebrand factor, type A domain"/>
    <property type="match status" value="1"/>
</dbReference>
<feature type="domain" description="VWFA" evidence="2">
    <location>
        <begin position="104"/>
        <end position="273"/>
    </location>
</feature>
<dbReference type="CDD" id="cd00198">
    <property type="entry name" value="vWFA"/>
    <property type="match status" value="1"/>
</dbReference>
<dbReference type="InterPro" id="IPR002035">
    <property type="entry name" value="VWF_A"/>
</dbReference>
<proteinExistence type="predicted"/>
<protein>
    <recommendedName>
        <fullName evidence="2">VWFA domain-containing protein</fullName>
    </recommendedName>
</protein>
<keyword evidence="4" id="KW-1185">Reference proteome</keyword>
<organism evidence="3 4">
    <name type="scientific">Halteria grandinella</name>
    <dbReference type="NCBI Taxonomy" id="5974"/>
    <lineage>
        <taxon>Eukaryota</taxon>
        <taxon>Sar</taxon>
        <taxon>Alveolata</taxon>
        <taxon>Ciliophora</taxon>
        <taxon>Intramacronucleata</taxon>
        <taxon>Spirotrichea</taxon>
        <taxon>Stichotrichia</taxon>
        <taxon>Sporadotrichida</taxon>
        <taxon>Halteriidae</taxon>
        <taxon>Halteria</taxon>
    </lineage>
</organism>
<dbReference type="Pfam" id="PF13519">
    <property type="entry name" value="VWA_2"/>
    <property type="match status" value="1"/>
</dbReference>
<dbReference type="SMART" id="SM00327">
    <property type="entry name" value="VWA"/>
    <property type="match status" value="1"/>
</dbReference>
<comment type="caution">
    <text evidence="3">The sequence shown here is derived from an EMBL/GenBank/DDBJ whole genome shotgun (WGS) entry which is preliminary data.</text>
</comment>
<dbReference type="InterPro" id="IPR036465">
    <property type="entry name" value="vWFA_dom_sf"/>
</dbReference>
<reference evidence="3" key="1">
    <citation type="submission" date="2019-06" db="EMBL/GenBank/DDBJ databases">
        <authorList>
            <person name="Zheng W."/>
        </authorList>
    </citation>
    <scope>NUCLEOTIDE SEQUENCE</scope>
    <source>
        <strain evidence="3">QDHG01</strain>
    </source>
</reference>
<evidence type="ECO:0000313" key="4">
    <source>
        <dbReference type="Proteomes" id="UP000785679"/>
    </source>
</evidence>
<evidence type="ECO:0000313" key="3">
    <source>
        <dbReference type="EMBL" id="TNV81506.1"/>
    </source>
</evidence>
<accession>A0A8J8NWI7</accession>